<evidence type="ECO:0000256" key="5">
    <source>
        <dbReference type="ARBA" id="ARBA00023015"/>
    </source>
</evidence>
<keyword evidence="5" id="KW-0805">Transcription regulation</keyword>
<accession>A0A9K3EDP1</accession>
<organism evidence="8 9">
    <name type="scientific">Helianthus annuus</name>
    <name type="common">Common sunflower</name>
    <dbReference type="NCBI Taxonomy" id="4232"/>
    <lineage>
        <taxon>Eukaryota</taxon>
        <taxon>Viridiplantae</taxon>
        <taxon>Streptophyta</taxon>
        <taxon>Embryophyta</taxon>
        <taxon>Tracheophyta</taxon>
        <taxon>Spermatophyta</taxon>
        <taxon>Magnoliopsida</taxon>
        <taxon>eudicotyledons</taxon>
        <taxon>Gunneridae</taxon>
        <taxon>Pentapetalae</taxon>
        <taxon>asterids</taxon>
        <taxon>campanulids</taxon>
        <taxon>Asterales</taxon>
        <taxon>Asteraceae</taxon>
        <taxon>Asteroideae</taxon>
        <taxon>Heliantheae alliance</taxon>
        <taxon>Heliantheae</taxon>
        <taxon>Helianthus</taxon>
    </lineage>
</organism>
<evidence type="ECO:0000256" key="6">
    <source>
        <dbReference type="ARBA" id="ARBA00023163"/>
    </source>
</evidence>
<evidence type="ECO:0000259" key="7">
    <source>
        <dbReference type="Pfam" id="PF09733"/>
    </source>
</evidence>
<proteinExistence type="inferred from homology"/>
<dbReference type="CDD" id="cd21553">
    <property type="entry name" value="VEFS-box_EMF2-like"/>
    <property type="match status" value="1"/>
</dbReference>
<dbReference type="AlphaFoldDB" id="A0A9K3EDP1"/>
<dbReference type="InterPro" id="IPR019135">
    <property type="entry name" value="Polycomb_protein_VEFS-Box"/>
</dbReference>
<reference evidence="8" key="2">
    <citation type="submission" date="2020-06" db="EMBL/GenBank/DDBJ databases">
        <title>Helianthus annuus Genome sequencing and assembly Release 2.</title>
        <authorList>
            <person name="Gouzy J."/>
            <person name="Langlade N."/>
            <person name="Munos S."/>
        </authorList>
    </citation>
    <scope>NUCLEOTIDE SEQUENCE</scope>
    <source>
        <tissue evidence="8">Leaves</tissue>
    </source>
</reference>
<evidence type="ECO:0000256" key="3">
    <source>
        <dbReference type="ARBA" id="ARBA00022771"/>
    </source>
</evidence>
<keyword evidence="4" id="KW-0862">Zinc</keyword>
<name>A0A9K3EDP1_HELAN</name>
<keyword evidence="3" id="KW-0863">Zinc-finger</keyword>
<dbReference type="PANTHER" id="PTHR22597:SF22">
    <property type="entry name" value="POLYCOMB GROUP PROTEIN EMBRYONIC FLOWER 2-RELATED"/>
    <property type="match status" value="1"/>
</dbReference>
<dbReference type="PANTHER" id="PTHR22597">
    <property type="entry name" value="POLYCOMB GROUP PROTEIN"/>
    <property type="match status" value="1"/>
</dbReference>
<evidence type="ECO:0000313" key="9">
    <source>
        <dbReference type="Proteomes" id="UP000215914"/>
    </source>
</evidence>
<keyword evidence="6" id="KW-0804">Transcription</keyword>
<dbReference type="Gramene" id="mRNA:HanXRQr2_Chr14g0668281">
    <property type="protein sequence ID" value="mRNA:HanXRQr2_Chr14g0668281"/>
    <property type="gene ID" value="HanXRQr2_Chr14g0668281"/>
</dbReference>
<keyword evidence="9" id="KW-1185">Reference proteome</keyword>
<dbReference type="EMBL" id="MNCJ02000329">
    <property type="protein sequence ID" value="KAF5771230.1"/>
    <property type="molecule type" value="Genomic_DNA"/>
</dbReference>
<comment type="caution">
    <text evidence="8">The sequence shown here is derived from an EMBL/GenBank/DDBJ whole genome shotgun (WGS) entry which is preliminary data.</text>
</comment>
<dbReference type="GO" id="GO:0008270">
    <property type="term" value="F:zinc ion binding"/>
    <property type="evidence" value="ECO:0007669"/>
    <property type="project" value="UniProtKB-KW"/>
</dbReference>
<dbReference type="GO" id="GO:0005634">
    <property type="term" value="C:nucleus"/>
    <property type="evidence" value="ECO:0000318"/>
    <property type="project" value="GO_Central"/>
</dbReference>
<evidence type="ECO:0000256" key="1">
    <source>
        <dbReference type="ARBA" id="ARBA00007416"/>
    </source>
</evidence>
<feature type="domain" description="Polycomb protein VEFS-Box" evidence="7">
    <location>
        <begin position="90"/>
        <end position="189"/>
    </location>
</feature>
<gene>
    <name evidence="8" type="ORF">HanXRQr2_Chr14g0668281</name>
</gene>
<protein>
    <submittedName>
        <fullName evidence="8">Polycomb protein, VEFS-Box</fullName>
    </submittedName>
</protein>
<evidence type="ECO:0000256" key="2">
    <source>
        <dbReference type="ARBA" id="ARBA00022723"/>
    </source>
</evidence>
<dbReference type="GO" id="GO:0031490">
    <property type="term" value="F:chromatin DNA binding"/>
    <property type="evidence" value="ECO:0000318"/>
    <property type="project" value="GO_Central"/>
</dbReference>
<dbReference type="Proteomes" id="UP000215914">
    <property type="component" value="Unassembled WGS sequence"/>
</dbReference>
<reference evidence="8" key="1">
    <citation type="journal article" date="2017" name="Nature">
        <title>The sunflower genome provides insights into oil metabolism, flowering and Asterid evolution.</title>
        <authorList>
            <person name="Badouin H."/>
            <person name="Gouzy J."/>
            <person name="Grassa C.J."/>
            <person name="Murat F."/>
            <person name="Staton S.E."/>
            <person name="Cottret L."/>
            <person name="Lelandais-Briere C."/>
            <person name="Owens G.L."/>
            <person name="Carrere S."/>
            <person name="Mayjonade B."/>
            <person name="Legrand L."/>
            <person name="Gill N."/>
            <person name="Kane N.C."/>
            <person name="Bowers J.E."/>
            <person name="Hubner S."/>
            <person name="Bellec A."/>
            <person name="Berard A."/>
            <person name="Berges H."/>
            <person name="Blanchet N."/>
            <person name="Boniface M.C."/>
            <person name="Brunel D."/>
            <person name="Catrice O."/>
            <person name="Chaidir N."/>
            <person name="Claudel C."/>
            <person name="Donnadieu C."/>
            <person name="Faraut T."/>
            <person name="Fievet G."/>
            <person name="Helmstetter N."/>
            <person name="King M."/>
            <person name="Knapp S.J."/>
            <person name="Lai Z."/>
            <person name="Le Paslier M.C."/>
            <person name="Lippi Y."/>
            <person name="Lorenzon L."/>
            <person name="Mandel J.R."/>
            <person name="Marage G."/>
            <person name="Marchand G."/>
            <person name="Marquand E."/>
            <person name="Bret-Mestries E."/>
            <person name="Morien E."/>
            <person name="Nambeesan S."/>
            <person name="Nguyen T."/>
            <person name="Pegot-Espagnet P."/>
            <person name="Pouilly N."/>
            <person name="Raftis F."/>
            <person name="Sallet E."/>
            <person name="Schiex T."/>
            <person name="Thomas J."/>
            <person name="Vandecasteele C."/>
            <person name="Vares D."/>
            <person name="Vear F."/>
            <person name="Vautrin S."/>
            <person name="Crespi M."/>
            <person name="Mangin B."/>
            <person name="Burke J.M."/>
            <person name="Salse J."/>
            <person name="Munos S."/>
            <person name="Vincourt P."/>
            <person name="Rieseberg L.H."/>
            <person name="Langlade N.B."/>
        </authorList>
    </citation>
    <scope>NUCLEOTIDE SEQUENCE</scope>
    <source>
        <tissue evidence="8">Leaves</tissue>
    </source>
</reference>
<evidence type="ECO:0000313" key="8">
    <source>
        <dbReference type="EMBL" id="KAF5771230.1"/>
    </source>
</evidence>
<sequence>MAPARMFAKDNSEGVVDNVVTNLAKDNSEGVVDNVVTNLAKDNSEGVVDNVVANFAKDNSEGVVDNVVTNVEDSMCSIEPTTLPQASNKSLLEGRQFFHSRTFQPMSSEYLFGDEDSDDEVDDEIAEREEKRRLDRFVDATQHEKRLMLLWNSFKRKQRVVADGHIPWACEAFSTLHRLDFLESPELRMYASKPFLSPCK</sequence>
<comment type="similarity">
    <text evidence="1">Belongs to the VEFS (VRN2-EMF2-FIS2-SU(Z)12) family.</text>
</comment>
<evidence type="ECO:0000256" key="4">
    <source>
        <dbReference type="ARBA" id="ARBA00022833"/>
    </source>
</evidence>
<dbReference type="Pfam" id="PF09733">
    <property type="entry name" value="VEFS-Box"/>
    <property type="match status" value="1"/>
</dbReference>
<keyword evidence="2" id="KW-0479">Metal-binding</keyword>